<organism evidence="2 3">
    <name type="scientific">Nemorincola caseinilytica</name>
    <dbReference type="NCBI Taxonomy" id="2054315"/>
    <lineage>
        <taxon>Bacteria</taxon>
        <taxon>Pseudomonadati</taxon>
        <taxon>Bacteroidota</taxon>
        <taxon>Chitinophagia</taxon>
        <taxon>Chitinophagales</taxon>
        <taxon>Chitinophagaceae</taxon>
        <taxon>Nemorincola</taxon>
    </lineage>
</organism>
<dbReference type="SUPFAM" id="SSF55961">
    <property type="entry name" value="Bet v1-like"/>
    <property type="match status" value="1"/>
</dbReference>
<evidence type="ECO:0000259" key="1">
    <source>
        <dbReference type="SMART" id="SM00871"/>
    </source>
</evidence>
<gene>
    <name evidence="2" type="ORF">GCM10023093_22630</name>
</gene>
<evidence type="ECO:0000313" key="2">
    <source>
        <dbReference type="EMBL" id="GAA4467192.1"/>
    </source>
</evidence>
<dbReference type="CDD" id="cd07818">
    <property type="entry name" value="SRPBCC_1"/>
    <property type="match status" value="1"/>
</dbReference>
<name>A0ABP8NKT0_9BACT</name>
<comment type="caution">
    <text evidence="2">The sequence shown here is derived from an EMBL/GenBank/DDBJ whole genome shotgun (WGS) entry which is preliminary data.</text>
</comment>
<dbReference type="RefSeq" id="WP_345083244.1">
    <property type="nucleotide sequence ID" value="NZ_BAABFA010000015.1"/>
</dbReference>
<dbReference type="InterPro" id="IPR023393">
    <property type="entry name" value="START-like_dom_sf"/>
</dbReference>
<reference evidence="3" key="1">
    <citation type="journal article" date="2019" name="Int. J. Syst. Evol. Microbiol.">
        <title>The Global Catalogue of Microorganisms (GCM) 10K type strain sequencing project: providing services to taxonomists for standard genome sequencing and annotation.</title>
        <authorList>
            <consortium name="The Broad Institute Genomics Platform"/>
            <consortium name="The Broad Institute Genome Sequencing Center for Infectious Disease"/>
            <person name="Wu L."/>
            <person name="Ma J."/>
        </authorList>
    </citation>
    <scope>NUCLEOTIDE SEQUENCE [LARGE SCALE GENOMIC DNA]</scope>
    <source>
        <strain evidence="3">JCM 32105</strain>
    </source>
</reference>
<dbReference type="EMBL" id="BAABFA010000015">
    <property type="protein sequence ID" value="GAA4467192.1"/>
    <property type="molecule type" value="Genomic_DNA"/>
</dbReference>
<proteinExistence type="predicted"/>
<dbReference type="SMART" id="SM00871">
    <property type="entry name" value="AraC_E_bind"/>
    <property type="match status" value="1"/>
</dbReference>
<protein>
    <recommendedName>
        <fullName evidence="1">AraC effector-binding domain-containing protein</fullName>
    </recommendedName>
</protein>
<keyword evidence="3" id="KW-1185">Reference proteome</keyword>
<accession>A0ABP8NKT0</accession>
<evidence type="ECO:0000313" key="3">
    <source>
        <dbReference type="Proteomes" id="UP001500067"/>
    </source>
</evidence>
<dbReference type="Pfam" id="PF10604">
    <property type="entry name" value="Polyketide_cyc2"/>
    <property type="match status" value="1"/>
</dbReference>
<dbReference type="Gene3D" id="3.30.530.20">
    <property type="match status" value="1"/>
</dbReference>
<dbReference type="InterPro" id="IPR019587">
    <property type="entry name" value="Polyketide_cyclase/dehydratase"/>
</dbReference>
<dbReference type="InterPro" id="IPR011256">
    <property type="entry name" value="Reg_factor_effector_dom_sf"/>
</dbReference>
<dbReference type="InterPro" id="IPR010499">
    <property type="entry name" value="AraC_E-bd"/>
</dbReference>
<dbReference type="SUPFAM" id="SSF55136">
    <property type="entry name" value="Probable bacterial effector-binding domain"/>
    <property type="match status" value="1"/>
</dbReference>
<feature type="domain" description="AraC effector-binding" evidence="1">
    <location>
        <begin position="184"/>
        <end position="332"/>
    </location>
</feature>
<sequence>MKKFLRFSFWLIFIIGVLLLGLAFLEPRDVTVTRTVVIQAPAKVVFDNVVDFTRWPAWNAMFRTDSAAKINYSGTMGQPGSILAWIGDDGKIGAGLIRNEGVEGTMMRYTFTVSRPAEMLADGYISAKDSGLYTIVTWTFHKHFEFLANATLVVLDLDRYIGGDLENSLANLKTYIEQYAEPIVDIKEVDHPGYMVAGIRDSMQWADFTSFFGDAYSLFLHTPDSSITGPHVGIYYQWDTLRHRADVMAGVVTGNTLVPVNGIIFSQLPPSRAYMAVHKGGYGSLRHAHDALMRYEAVMGRTHWLVVEEYPTYPGNEPDSNKWVTNIYYLLQ</sequence>
<dbReference type="Proteomes" id="UP001500067">
    <property type="component" value="Unassembled WGS sequence"/>
</dbReference>
<dbReference type="Gene3D" id="3.20.80.10">
    <property type="entry name" value="Regulatory factor, effector binding domain"/>
    <property type="match status" value="1"/>
</dbReference>